<name>A0A1F6A680_9BACT</name>
<dbReference type="SUPFAM" id="SSF53448">
    <property type="entry name" value="Nucleotide-diphospho-sugar transferases"/>
    <property type="match status" value="1"/>
</dbReference>
<dbReference type="EMBL" id="MFJN01000051">
    <property type="protein sequence ID" value="OGG20268.1"/>
    <property type="molecule type" value="Genomic_DNA"/>
</dbReference>
<sequence length="286" mass="33330">MPVYNAGDFLWQALESIFCQSYKNIEVIAINDGSTDNSLDILQRFSKLEVRLKILNNEKNIGVSGVANIALKHAKGKFIARMDADDTILPDRIKKQVEFLLKHPDVVVVGGQVDLVSKSGTFIVHKNFPQHNDDIIKLAFTAMPIQQGAMMINRDLLPENIIWYRYKYATSEDLDFFFRVFQFGKAANLPDTVLYYRQHGDSLTQVELPKEIFLQAYQIRKEAINKYKVNIDLYTRFLMLFQYILVLILPSSLIYPLYYIWRGLKPFRYPKVNILRFIEHTMSYIL</sequence>
<accession>A0A1F6A680</accession>
<evidence type="ECO:0000259" key="5">
    <source>
        <dbReference type="Pfam" id="PF00535"/>
    </source>
</evidence>
<evidence type="ECO:0000256" key="1">
    <source>
        <dbReference type="ARBA" id="ARBA00006739"/>
    </source>
</evidence>
<reference evidence="6 7" key="1">
    <citation type="journal article" date="2016" name="Nat. Commun.">
        <title>Thousands of microbial genomes shed light on interconnected biogeochemical processes in an aquifer system.</title>
        <authorList>
            <person name="Anantharaman K."/>
            <person name="Brown C.T."/>
            <person name="Hug L.A."/>
            <person name="Sharon I."/>
            <person name="Castelle C.J."/>
            <person name="Probst A.J."/>
            <person name="Thomas B.C."/>
            <person name="Singh A."/>
            <person name="Wilkins M.J."/>
            <person name="Karaoz U."/>
            <person name="Brodie E.L."/>
            <person name="Williams K.H."/>
            <person name="Hubbard S.S."/>
            <person name="Banfield J.F."/>
        </authorList>
    </citation>
    <scope>NUCLEOTIDE SEQUENCE [LARGE SCALE GENOMIC DNA]</scope>
</reference>
<gene>
    <name evidence="6" type="ORF">A3D03_03080</name>
</gene>
<dbReference type="PANTHER" id="PTHR43685">
    <property type="entry name" value="GLYCOSYLTRANSFERASE"/>
    <property type="match status" value="1"/>
</dbReference>
<dbReference type="Pfam" id="PF00535">
    <property type="entry name" value="Glycos_transf_2"/>
    <property type="match status" value="1"/>
</dbReference>
<keyword evidence="4" id="KW-0472">Membrane</keyword>
<dbReference type="STRING" id="1798384.A3D03_03080"/>
<dbReference type="PANTHER" id="PTHR43685:SF5">
    <property type="entry name" value="GLYCOSYLTRANSFERASE EPSE-RELATED"/>
    <property type="match status" value="1"/>
</dbReference>
<dbReference type="AlphaFoldDB" id="A0A1F6A680"/>
<keyword evidence="4" id="KW-1133">Transmembrane helix</keyword>
<evidence type="ECO:0000313" key="7">
    <source>
        <dbReference type="Proteomes" id="UP000177092"/>
    </source>
</evidence>
<dbReference type="InterPro" id="IPR029044">
    <property type="entry name" value="Nucleotide-diphossugar_trans"/>
</dbReference>
<keyword evidence="3" id="KW-0808">Transferase</keyword>
<proteinExistence type="inferred from homology"/>
<protein>
    <recommendedName>
        <fullName evidence="5">Glycosyltransferase 2-like domain-containing protein</fullName>
    </recommendedName>
</protein>
<feature type="transmembrane region" description="Helical" evidence="4">
    <location>
        <begin position="240"/>
        <end position="261"/>
    </location>
</feature>
<organism evidence="6 7">
    <name type="scientific">Candidatus Gottesmanbacteria bacterium RIFCSPHIGHO2_02_FULL_40_13</name>
    <dbReference type="NCBI Taxonomy" id="1798384"/>
    <lineage>
        <taxon>Bacteria</taxon>
        <taxon>Candidatus Gottesmaniibacteriota</taxon>
    </lineage>
</organism>
<comment type="similarity">
    <text evidence="1">Belongs to the glycosyltransferase 2 family.</text>
</comment>
<dbReference type="CDD" id="cd00761">
    <property type="entry name" value="Glyco_tranf_GTA_type"/>
    <property type="match status" value="1"/>
</dbReference>
<dbReference type="Gene3D" id="3.90.550.10">
    <property type="entry name" value="Spore Coat Polysaccharide Biosynthesis Protein SpsA, Chain A"/>
    <property type="match status" value="1"/>
</dbReference>
<comment type="caution">
    <text evidence="6">The sequence shown here is derived from an EMBL/GenBank/DDBJ whole genome shotgun (WGS) entry which is preliminary data.</text>
</comment>
<dbReference type="GO" id="GO:0016757">
    <property type="term" value="F:glycosyltransferase activity"/>
    <property type="evidence" value="ECO:0007669"/>
    <property type="project" value="UniProtKB-KW"/>
</dbReference>
<dbReference type="InterPro" id="IPR001173">
    <property type="entry name" value="Glyco_trans_2-like"/>
</dbReference>
<evidence type="ECO:0000256" key="4">
    <source>
        <dbReference type="SAM" id="Phobius"/>
    </source>
</evidence>
<evidence type="ECO:0000256" key="3">
    <source>
        <dbReference type="ARBA" id="ARBA00022679"/>
    </source>
</evidence>
<keyword evidence="2" id="KW-0328">Glycosyltransferase</keyword>
<feature type="domain" description="Glycosyltransferase 2-like" evidence="5">
    <location>
        <begin position="1"/>
        <end position="155"/>
    </location>
</feature>
<evidence type="ECO:0000256" key="2">
    <source>
        <dbReference type="ARBA" id="ARBA00022676"/>
    </source>
</evidence>
<keyword evidence="4" id="KW-0812">Transmembrane</keyword>
<dbReference type="InterPro" id="IPR050834">
    <property type="entry name" value="Glycosyltransf_2"/>
</dbReference>
<dbReference type="Proteomes" id="UP000177092">
    <property type="component" value="Unassembled WGS sequence"/>
</dbReference>
<evidence type="ECO:0000313" key="6">
    <source>
        <dbReference type="EMBL" id="OGG20268.1"/>
    </source>
</evidence>